<dbReference type="PANTHER" id="PTHR12137:SF54">
    <property type="entry name" value="CARBOHYDRATE SULFOTRANSFERASE"/>
    <property type="match status" value="1"/>
</dbReference>
<keyword evidence="9" id="KW-0735">Signal-anchor</keyword>
<evidence type="ECO:0000256" key="1">
    <source>
        <dbReference type="ARBA" id="ARBA00004323"/>
    </source>
</evidence>
<evidence type="ECO:0000313" key="10">
    <source>
        <dbReference type="EMBL" id="PVD24785.1"/>
    </source>
</evidence>
<dbReference type="EMBL" id="PZQS01000009">
    <property type="protein sequence ID" value="PVD24785.1"/>
    <property type="molecule type" value="Genomic_DNA"/>
</dbReference>
<proteinExistence type="inferred from homology"/>
<keyword evidence="9" id="KW-0119">Carbohydrate metabolism</keyword>
<dbReference type="Proteomes" id="UP000245119">
    <property type="component" value="Linkage Group LG9"/>
</dbReference>
<dbReference type="GO" id="GO:0000139">
    <property type="term" value="C:Golgi membrane"/>
    <property type="evidence" value="ECO:0007669"/>
    <property type="project" value="UniProtKB-SubCell"/>
</dbReference>
<comment type="subcellular location">
    <subcellularLocation>
        <location evidence="1 9">Golgi apparatus membrane</location>
        <topology evidence="1 9">Single-pass type II membrane protein</topology>
    </subcellularLocation>
</comment>
<keyword evidence="7" id="KW-0472">Membrane</keyword>
<sequence length="366" mass="42816">MRVVKMVSRHKLCGLLVLGGAGPLALFLYILAWAQNYSATTEGLRSVHKHLDGLSDTGNHTLYLAQQTDRMTQSSQGVLGQHIRHMCHKLKMLSDKRNITNPAIFDHILVDDRFKVLYCQVPKVACSNWRRVFLYLSGKVKAGSLLDLKLSDVHGAYDQHLTYLSDLTPEQIHYRLDNYYKFVFVREPFERLLSAYRNKLVGQTSTAQYFKEKFGRFIIKRFRDKPLAASVKDRMSRDLVDETDVRFTEFLHYLADRSRQVPLNEHWAQYIHLCHPCVLQYDFIGKYENLDADAQYVLRAIHADHLVTFPARGTTYRHNRTADYLSHYYGDVHPSLLRRIYRLYQPDFLLFNYSVPSNMQQLMDRT</sequence>
<keyword evidence="6 9" id="KW-0333">Golgi apparatus</keyword>
<comment type="caution">
    <text evidence="10">The sequence shown here is derived from an EMBL/GenBank/DDBJ whole genome shotgun (WGS) entry which is preliminary data.</text>
</comment>
<evidence type="ECO:0000313" key="11">
    <source>
        <dbReference type="Proteomes" id="UP000245119"/>
    </source>
</evidence>
<dbReference type="Pfam" id="PF03567">
    <property type="entry name" value="Sulfotransfer_2"/>
    <property type="match status" value="1"/>
</dbReference>
<dbReference type="PANTHER" id="PTHR12137">
    <property type="entry name" value="CARBOHYDRATE SULFOTRANSFERASE"/>
    <property type="match status" value="1"/>
</dbReference>
<keyword evidence="11" id="KW-1185">Reference proteome</keyword>
<comment type="similarity">
    <text evidence="2 9">Belongs to the sulfotransferase 2 family.</text>
</comment>
<keyword evidence="8 9" id="KW-0325">Glycoprotein</keyword>
<evidence type="ECO:0000256" key="7">
    <source>
        <dbReference type="ARBA" id="ARBA00023136"/>
    </source>
</evidence>
<dbReference type="GO" id="GO:0008146">
    <property type="term" value="F:sulfotransferase activity"/>
    <property type="evidence" value="ECO:0007669"/>
    <property type="project" value="InterPro"/>
</dbReference>
<accession>A0A2T7NUF3</accession>
<dbReference type="EC" id="2.8.2.-" evidence="9"/>
<evidence type="ECO:0000256" key="4">
    <source>
        <dbReference type="ARBA" id="ARBA00022692"/>
    </source>
</evidence>
<dbReference type="OrthoDB" id="2019940at2759"/>
<evidence type="ECO:0000256" key="9">
    <source>
        <dbReference type="RuleBase" id="RU364020"/>
    </source>
</evidence>
<organism evidence="10 11">
    <name type="scientific">Pomacea canaliculata</name>
    <name type="common">Golden apple snail</name>
    <dbReference type="NCBI Taxonomy" id="400727"/>
    <lineage>
        <taxon>Eukaryota</taxon>
        <taxon>Metazoa</taxon>
        <taxon>Spiralia</taxon>
        <taxon>Lophotrochozoa</taxon>
        <taxon>Mollusca</taxon>
        <taxon>Gastropoda</taxon>
        <taxon>Caenogastropoda</taxon>
        <taxon>Architaenioglossa</taxon>
        <taxon>Ampullarioidea</taxon>
        <taxon>Ampullariidae</taxon>
        <taxon>Pomacea</taxon>
    </lineage>
</organism>
<gene>
    <name evidence="10" type="ORF">C0Q70_15271</name>
</gene>
<name>A0A2T7NUF3_POMCA</name>
<protein>
    <recommendedName>
        <fullName evidence="9">Carbohydrate sulfotransferase</fullName>
        <ecNumber evidence="9">2.8.2.-</ecNumber>
    </recommendedName>
</protein>
<reference evidence="10 11" key="1">
    <citation type="submission" date="2018-04" db="EMBL/GenBank/DDBJ databases">
        <title>The genome of golden apple snail Pomacea canaliculata provides insight into stress tolerance and invasive adaptation.</title>
        <authorList>
            <person name="Liu C."/>
            <person name="Liu B."/>
            <person name="Ren Y."/>
            <person name="Zhang Y."/>
            <person name="Wang H."/>
            <person name="Li S."/>
            <person name="Jiang F."/>
            <person name="Yin L."/>
            <person name="Zhang G."/>
            <person name="Qian W."/>
            <person name="Fan W."/>
        </authorList>
    </citation>
    <scope>NUCLEOTIDE SEQUENCE [LARGE SCALE GENOMIC DNA]</scope>
    <source>
        <strain evidence="10">SZHN2017</strain>
        <tissue evidence="10">Muscle</tissue>
    </source>
</reference>
<dbReference type="GO" id="GO:0016051">
    <property type="term" value="P:carbohydrate biosynthetic process"/>
    <property type="evidence" value="ECO:0007669"/>
    <property type="project" value="InterPro"/>
</dbReference>
<evidence type="ECO:0000256" key="3">
    <source>
        <dbReference type="ARBA" id="ARBA00022679"/>
    </source>
</evidence>
<evidence type="ECO:0000256" key="5">
    <source>
        <dbReference type="ARBA" id="ARBA00022989"/>
    </source>
</evidence>
<dbReference type="InterPro" id="IPR018011">
    <property type="entry name" value="Carb_sulfotrans_8-10"/>
</dbReference>
<dbReference type="AlphaFoldDB" id="A0A2T7NUF3"/>
<dbReference type="InterPro" id="IPR005331">
    <property type="entry name" value="Sulfotransferase"/>
</dbReference>
<keyword evidence="4" id="KW-0812">Transmembrane</keyword>
<evidence type="ECO:0000256" key="6">
    <source>
        <dbReference type="ARBA" id="ARBA00023034"/>
    </source>
</evidence>
<dbReference type="OMA" id="SDLCFPC"/>
<keyword evidence="5" id="KW-1133">Transmembrane helix</keyword>
<evidence type="ECO:0000256" key="8">
    <source>
        <dbReference type="ARBA" id="ARBA00023180"/>
    </source>
</evidence>
<evidence type="ECO:0000256" key="2">
    <source>
        <dbReference type="ARBA" id="ARBA00006339"/>
    </source>
</evidence>
<keyword evidence="3 9" id="KW-0808">Transferase</keyword>